<reference evidence="1" key="2">
    <citation type="submission" date="2020-09" db="EMBL/GenBank/DDBJ databases">
        <authorList>
            <person name="Sun Q."/>
            <person name="Ohkuma M."/>
        </authorList>
    </citation>
    <scope>NUCLEOTIDE SEQUENCE</scope>
    <source>
        <strain evidence="1">JCM 18487</strain>
    </source>
</reference>
<dbReference type="Pfam" id="PF06838">
    <property type="entry name" value="Met_gamma_lyase"/>
    <property type="match status" value="1"/>
</dbReference>
<protein>
    <recommendedName>
        <fullName evidence="3">Cystathionine beta-lyase family protein involved in aluminum resistance</fullName>
    </recommendedName>
</protein>
<proteinExistence type="predicted"/>
<dbReference type="PANTHER" id="PTHR46658:SF1">
    <property type="entry name" value="CYS OR MET METABOLISM PYRIDOXAL-PHOSPHATE-DEPENDENT ENZYME"/>
    <property type="match status" value="1"/>
</dbReference>
<dbReference type="RefSeq" id="WP_229776878.1">
    <property type="nucleotide sequence ID" value="NZ_BMOY01000053.1"/>
</dbReference>
<keyword evidence="2" id="KW-1185">Reference proteome</keyword>
<dbReference type="EMBL" id="BMOY01000053">
    <property type="protein sequence ID" value="GGJ13344.1"/>
    <property type="molecule type" value="Genomic_DNA"/>
</dbReference>
<evidence type="ECO:0008006" key="3">
    <source>
        <dbReference type="Google" id="ProtNLM"/>
    </source>
</evidence>
<dbReference type="PANTHER" id="PTHR46658">
    <property type="entry name" value="CYS OR MET METABOLISM PYRIDOXAL-PHOSPHATE-DEPENDENT ENZYME"/>
    <property type="match status" value="1"/>
</dbReference>
<sequence>MTSTSARAWELIWEGQAATEPAMKRIERIALENQRKVLEAFWAERWSEADMSGSTGYGLDDAGRDKLERVFARVFGAERALVRPQIVSGTHAIRLALFGVLRPGDEVVFATGKPYDTLEAVVGMRDAPGSLAEWGIRHDVVPLTPDGRIDADTVLERLTERTRVVFFQRSRGYAARPAFGVEELGKVFRSLRARRDDIIILVDNCYGEFTETMEPTAVGADLVMGSLIKNPGGGLAPTGGYVIGRARLVEQAAAQWSAPGIGAEVGPTLGMTRPLAQGLFLAPHVVGQALKVSVLAAYVFERLGLRVSPRWDDPRADLILAVSFSSPRELLAFCQAVQASAPVDAHVTPHAAPMAGYEDDVVMAAGTFIQGGSLELTADAPLRPPYTGYFQGGLTYEHGCLTIARVAEAILRSREEGRWSHGPLSATMEA</sequence>
<name>A0A917KJ31_9BACL</name>
<dbReference type="InterPro" id="IPR009651">
    <property type="entry name" value="Met_g_lyase_put"/>
</dbReference>
<accession>A0A917KJ31</accession>
<dbReference type="Gene3D" id="3.40.640.10">
    <property type="entry name" value="Type I PLP-dependent aspartate aminotransferase-like (Major domain)"/>
    <property type="match status" value="1"/>
</dbReference>
<dbReference type="SUPFAM" id="SSF53383">
    <property type="entry name" value="PLP-dependent transferases"/>
    <property type="match status" value="1"/>
</dbReference>
<dbReference type="InterPro" id="IPR015424">
    <property type="entry name" value="PyrdxlP-dep_Trfase"/>
</dbReference>
<comment type="caution">
    <text evidence="1">The sequence shown here is derived from an EMBL/GenBank/DDBJ whole genome shotgun (WGS) entry which is preliminary data.</text>
</comment>
<dbReference type="AlphaFoldDB" id="A0A917KJ31"/>
<dbReference type="InterPro" id="IPR015421">
    <property type="entry name" value="PyrdxlP-dep_Trfase_major"/>
</dbReference>
<organism evidence="1 2">
    <name type="scientific">Alicyclobacillus cellulosilyticus</name>
    <dbReference type="NCBI Taxonomy" id="1003997"/>
    <lineage>
        <taxon>Bacteria</taxon>
        <taxon>Bacillati</taxon>
        <taxon>Bacillota</taxon>
        <taxon>Bacilli</taxon>
        <taxon>Bacillales</taxon>
        <taxon>Alicyclobacillaceae</taxon>
        <taxon>Alicyclobacillus</taxon>
    </lineage>
</organism>
<gene>
    <name evidence="1" type="primary">ynbB</name>
    <name evidence="1" type="ORF">GCM10010885_23260</name>
</gene>
<dbReference type="Gene3D" id="3.90.1150.60">
    <property type="entry name" value="Methioning gamme-lyase, C-terminal domain"/>
    <property type="match status" value="1"/>
</dbReference>
<evidence type="ECO:0000313" key="2">
    <source>
        <dbReference type="Proteomes" id="UP000637695"/>
    </source>
</evidence>
<evidence type="ECO:0000313" key="1">
    <source>
        <dbReference type="EMBL" id="GGJ13344.1"/>
    </source>
</evidence>
<dbReference type="Proteomes" id="UP000637695">
    <property type="component" value="Unassembled WGS sequence"/>
</dbReference>
<reference evidence="1" key="1">
    <citation type="journal article" date="2014" name="Int. J. Syst. Evol. Microbiol.">
        <title>Complete genome sequence of Corynebacterium casei LMG S-19264T (=DSM 44701T), isolated from a smear-ripened cheese.</title>
        <authorList>
            <consortium name="US DOE Joint Genome Institute (JGI-PGF)"/>
            <person name="Walter F."/>
            <person name="Albersmeier A."/>
            <person name="Kalinowski J."/>
            <person name="Ruckert C."/>
        </authorList>
    </citation>
    <scope>NUCLEOTIDE SEQUENCE</scope>
    <source>
        <strain evidence="1">JCM 18487</strain>
    </source>
</reference>